<reference evidence="6 7" key="1">
    <citation type="submission" date="2019-10" db="EMBL/GenBank/DDBJ databases">
        <title>Rubrobacter sp nov SCSIO 52090 isolated from a deep-sea sediment in the South China Sea.</title>
        <authorList>
            <person name="Chen R.W."/>
        </authorList>
    </citation>
    <scope>NUCLEOTIDE SEQUENCE [LARGE SCALE GENOMIC DNA]</scope>
    <source>
        <strain evidence="6 7">SCSIO 52909</strain>
    </source>
</reference>
<keyword evidence="7" id="KW-1185">Reference proteome</keyword>
<dbReference type="AlphaFoldDB" id="A0A6G8Q5B5"/>
<evidence type="ECO:0000313" key="6">
    <source>
        <dbReference type="EMBL" id="QIN81633.1"/>
    </source>
</evidence>
<accession>A0A6G8Q5B5</accession>
<dbReference type="Pfam" id="PF13365">
    <property type="entry name" value="Trypsin_2"/>
    <property type="match status" value="1"/>
</dbReference>
<gene>
    <name evidence="6" type="ORF">GBA63_02565</name>
</gene>
<dbReference type="Proteomes" id="UP000501452">
    <property type="component" value="Chromosome"/>
</dbReference>
<name>A0A6G8Q5B5_9ACTN</name>
<dbReference type="GO" id="GO:0004252">
    <property type="term" value="F:serine-type endopeptidase activity"/>
    <property type="evidence" value="ECO:0007669"/>
    <property type="project" value="InterPro"/>
</dbReference>
<dbReference type="Gene3D" id="2.30.42.10">
    <property type="match status" value="1"/>
</dbReference>
<organism evidence="6 7">
    <name type="scientific">Rubrobacter tropicus</name>
    <dbReference type="NCBI Taxonomy" id="2653851"/>
    <lineage>
        <taxon>Bacteria</taxon>
        <taxon>Bacillati</taxon>
        <taxon>Actinomycetota</taxon>
        <taxon>Rubrobacteria</taxon>
        <taxon>Rubrobacterales</taxon>
        <taxon>Rubrobacteraceae</taxon>
        <taxon>Rubrobacter</taxon>
    </lineage>
</organism>
<evidence type="ECO:0000256" key="3">
    <source>
        <dbReference type="ARBA" id="ARBA00022801"/>
    </source>
</evidence>
<dbReference type="InterPro" id="IPR001478">
    <property type="entry name" value="PDZ"/>
</dbReference>
<dbReference type="InterPro" id="IPR043504">
    <property type="entry name" value="Peptidase_S1_PA_chymotrypsin"/>
</dbReference>
<dbReference type="Gene3D" id="2.40.10.10">
    <property type="entry name" value="Trypsin-like serine proteases"/>
    <property type="match status" value="2"/>
</dbReference>
<comment type="similarity">
    <text evidence="1">Belongs to the peptidase S1C family.</text>
</comment>
<proteinExistence type="inferred from homology"/>
<dbReference type="SUPFAM" id="SSF50494">
    <property type="entry name" value="Trypsin-like serine proteases"/>
    <property type="match status" value="1"/>
</dbReference>
<dbReference type="PROSITE" id="PS50106">
    <property type="entry name" value="PDZ"/>
    <property type="match status" value="1"/>
</dbReference>
<evidence type="ECO:0000256" key="4">
    <source>
        <dbReference type="SAM" id="MobiDB-lite"/>
    </source>
</evidence>
<dbReference type="EMBL" id="CP045119">
    <property type="protein sequence ID" value="QIN81633.1"/>
    <property type="molecule type" value="Genomic_DNA"/>
</dbReference>
<evidence type="ECO:0000259" key="5">
    <source>
        <dbReference type="PROSITE" id="PS50106"/>
    </source>
</evidence>
<dbReference type="InterPro" id="IPR009003">
    <property type="entry name" value="Peptidase_S1_PA"/>
</dbReference>
<evidence type="ECO:0000256" key="2">
    <source>
        <dbReference type="ARBA" id="ARBA00022670"/>
    </source>
</evidence>
<feature type="region of interest" description="Disordered" evidence="4">
    <location>
        <begin position="35"/>
        <end position="54"/>
    </location>
</feature>
<dbReference type="SUPFAM" id="SSF50156">
    <property type="entry name" value="PDZ domain-like"/>
    <property type="match status" value="1"/>
</dbReference>
<evidence type="ECO:0000256" key="1">
    <source>
        <dbReference type="ARBA" id="ARBA00010541"/>
    </source>
</evidence>
<dbReference type="CDD" id="cd06779">
    <property type="entry name" value="cpPDZ_Deg_HtrA-like"/>
    <property type="match status" value="1"/>
</dbReference>
<protein>
    <submittedName>
        <fullName evidence="6">PDZ domain-containing protein</fullName>
    </submittedName>
</protein>
<dbReference type="PROSITE" id="PS51257">
    <property type="entry name" value="PROKAR_LIPOPROTEIN"/>
    <property type="match status" value="1"/>
</dbReference>
<sequence length="366" mass="37220">MTHGRYERRGPRPVRRLWVVLLAAGLLAAGCAGGGAGAQEEDAQAEREAPAGDVSPVAEVARRIEPSVVQVNVSSIQTSPYGPQEAQGLGSGVVYREDGYVITNNHVVEGADTVNVAFADGSVEKGEVVGGDPYTDIAVVKVDRVNLPAAEFADSGDLVVGQLAVAAGSPSGFQSTVTSGIISGLNREIPPEITGGSQQSALVDLIQTDAAISPGSSGGALVDRTGSVIGINVAYLPPAQTGAVNLGFAIPSATATDVADAIIEDGRAEHPYVGVSLIDLTPEIARRFDVSVESGAIVTGVDPDGPASDAGIEPGGVVTAVEGEKITSTGDLLAALRRHDPGDSVELTVAREGEAREFTVELEGKG</sequence>
<dbReference type="PRINTS" id="PR00834">
    <property type="entry name" value="PROTEASES2C"/>
</dbReference>
<dbReference type="InterPro" id="IPR001940">
    <property type="entry name" value="Peptidase_S1C"/>
</dbReference>
<keyword evidence="3" id="KW-0378">Hydrolase</keyword>
<keyword evidence="2" id="KW-0645">Protease</keyword>
<dbReference type="PANTHER" id="PTHR43343">
    <property type="entry name" value="PEPTIDASE S12"/>
    <property type="match status" value="1"/>
</dbReference>
<dbReference type="InterPro" id="IPR051201">
    <property type="entry name" value="Chloro_Bact_Ser_Proteases"/>
</dbReference>
<dbReference type="KEGG" id="rub:GBA63_02565"/>
<evidence type="ECO:0000313" key="7">
    <source>
        <dbReference type="Proteomes" id="UP000501452"/>
    </source>
</evidence>
<feature type="domain" description="PDZ" evidence="5">
    <location>
        <begin position="277"/>
        <end position="353"/>
    </location>
</feature>
<dbReference type="InterPro" id="IPR036034">
    <property type="entry name" value="PDZ_sf"/>
</dbReference>
<dbReference type="RefSeq" id="WP_166173207.1">
    <property type="nucleotide sequence ID" value="NZ_CP045119.1"/>
</dbReference>
<dbReference type="Pfam" id="PF13180">
    <property type="entry name" value="PDZ_2"/>
    <property type="match status" value="1"/>
</dbReference>
<dbReference type="GO" id="GO:0006508">
    <property type="term" value="P:proteolysis"/>
    <property type="evidence" value="ECO:0007669"/>
    <property type="project" value="UniProtKB-KW"/>
</dbReference>
<dbReference type="SMART" id="SM00228">
    <property type="entry name" value="PDZ"/>
    <property type="match status" value="1"/>
</dbReference>
<dbReference type="PANTHER" id="PTHR43343:SF3">
    <property type="entry name" value="PROTEASE DO-LIKE 8, CHLOROPLASTIC"/>
    <property type="match status" value="1"/>
</dbReference>